<organism evidence="1 2">
    <name type="scientific">Trichoderma asperellum (strain ATCC 204424 / CBS 433.97 / NBRC 101777)</name>
    <dbReference type="NCBI Taxonomy" id="1042311"/>
    <lineage>
        <taxon>Eukaryota</taxon>
        <taxon>Fungi</taxon>
        <taxon>Dikarya</taxon>
        <taxon>Ascomycota</taxon>
        <taxon>Pezizomycotina</taxon>
        <taxon>Sordariomycetes</taxon>
        <taxon>Hypocreomycetidae</taxon>
        <taxon>Hypocreales</taxon>
        <taxon>Hypocreaceae</taxon>
        <taxon>Trichoderma</taxon>
    </lineage>
</organism>
<dbReference type="AlphaFoldDB" id="A0A2T3Z6M7"/>
<name>A0A2T3Z6M7_TRIA4</name>
<accession>A0A2T3Z6M7</accession>
<evidence type="ECO:0000313" key="1">
    <source>
        <dbReference type="EMBL" id="PTB40464.1"/>
    </source>
</evidence>
<gene>
    <name evidence="1" type="ORF">M441DRAFT_458005</name>
</gene>
<proteinExistence type="predicted"/>
<sequence>MYFAAALASSLLSGERRILVQSHNGRQARGERGAFRRLIMDRLIHLWPSCAGLHAARVSLLLLVAVAFFPLRAARRYPRIVALACHGETSPVRDALACSTRRRFFSVFRAERHSHKRSDACLALPKGDGSVSVRRPIERRRTRSVL</sequence>
<protein>
    <submittedName>
        <fullName evidence="1">Uncharacterized protein</fullName>
    </submittedName>
</protein>
<evidence type="ECO:0000313" key="2">
    <source>
        <dbReference type="Proteomes" id="UP000240493"/>
    </source>
</evidence>
<dbReference type="EMBL" id="KZ679262">
    <property type="protein sequence ID" value="PTB40464.1"/>
    <property type="molecule type" value="Genomic_DNA"/>
</dbReference>
<keyword evidence="2" id="KW-1185">Reference proteome</keyword>
<dbReference type="Proteomes" id="UP000240493">
    <property type="component" value="Unassembled WGS sequence"/>
</dbReference>
<reference evidence="1 2" key="1">
    <citation type="submission" date="2016-07" db="EMBL/GenBank/DDBJ databases">
        <title>Multiple horizontal gene transfer events from other fungi enriched the ability of initially mycotrophic Trichoderma (Ascomycota) to feed on dead plant biomass.</title>
        <authorList>
            <consortium name="DOE Joint Genome Institute"/>
            <person name="Aerts A."/>
            <person name="Atanasova L."/>
            <person name="Chenthamara K."/>
            <person name="Zhang J."/>
            <person name="Grujic M."/>
            <person name="Henrissat B."/>
            <person name="Kuo A."/>
            <person name="Salamov A."/>
            <person name="Lipzen A."/>
            <person name="Labutti K."/>
            <person name="Barry K."/>
            <person name="Miao Y."/>
            <person name="Rahimi M.J."/>
            <person name="Shen Q."/>
            <person name="Grigoriev I.V."/>
            <person name="Kubicek C.P."/>
            <person name="Druzhinina I.S."/>
        </authorList>
    </citation>
    <scope>NUCLEOTIDE SEQUENCE [LARGE SCALE GENOMIC DNA]</scope>
    <source>
        <strain evidence="1 2">CBS 433.97</strain>
    </source>
</reference>